<sequence>MILGNFNIDIEQDGEEVDKLLEWMDSCCFGPVVSDSNTSLRSDRTIDYAASIGVDLTIQAYEGHATSDHKPLLDILVGDKTSTGKGSRTIWPVFTLCYFRYLIIGEKSGTKSLMI</sequence>
<evidence type="ECO:0008006" key="11">
    <source>
        <dbReference type="Google" id="ProtNLM"/>
    </source>
</evidence>
<proteinExistence type="predicted"/>
<protein>
    <recommendedName>
        <fullName evidence="11">Endonuclease/exonuclease/phosphatase domain-containing protein</fullName>
    </recommendedName>
</protein>
<evidence type="ECO:0000313" key="8">
    <source>
        <dbReference type="EMBL" id="CAF5181652.1"/>
    </source>
</evidence>
<dbReference type="AlphaFoldDB" id="A0A816R916"/>
<dbReference type="EMBL" id="CAJNOV010006544">
    <property type="protein sequence ID" value="CAF1250714.1"/>
    <property type="molecule type" value="Genomic_DNA"/>
</dbReference>
<evidence type="ECO:0000313" key="5">
    <source>
        <dbReference type="EMBL" id="CAF4082205.1"/>
    </source>
</evidence>
<evidence type="ECO:0000313" key="6">
    <source>
        <dbReference type="EMBL" id="CAF4252014.1"/>
    </source>
</evidence>
<accession>A0A816R916</accession>
<dbReference type="Proteomes" id="UP000681967">
    <property type="component" value="Unassembled WGS sequence"/>
</dbReference>
<evidence type="ECO:0000313" key="4">
    <source>
        <dbReference type="EMBL" id="CAF2072581.1"/>
    </source>
</evidence>
<reference evidence="3" key="1">
    <citation type="submission" date="2021-02" db="EMBL/GenBank/DDBJ databases">
        <authorList>
            <person name="Nowell W R."/>
        </authorList>
    </citation>
    <scope>NUCLEOTIDE SEQUENCE</scope>
</reference>
<evidence type="ECO:0000313" key="9">
    <source>
        <dbReference type="Proteomes" id="UP000663856"/>
    </source>
</evidence>
<dbReference type="Proteomes" id="UP000663855">
    <property type="component" value="Unassembled WGS sequence"/>
</dbReference>
<dbReference type="Proteomes" id="UP000663866">
    <property type="component" value="Unassembled WGS sequence"/>
</dbReference>
<evidence type="ECO:0000313" key="3">
    <source>
        <dbReference type="EMBL" id="CAF2069256.1"/>
    </source>
</evidence>
<dbReference type="Proteomes" id="UP000681720">
    <property type="component" value="Unassembled WGS sequence"/>
</dbReference>
<evidence type="ECO:0000313" key="7">
    <source>
        <dbReference type="EMBL" id="CAF4268721.1"/>
    </source>
</evidence>
<dbReference type="OrthoDB" id="10044411at2759"/>
<organism evidence="3 9">
    <name type="scientific">Rotaria magnacalcarata</name>
    <dbReference type="NCBI Taxonomy" id="392030"/>
    <lineage>
        <taxon>Eukaryota</taxon>
        <taxon>Metazoa</taxon>
        <taxon>Spiralia</taxon>
        <taxon>Gnathifera</taxon>
        <taxon>Rotifera</taxon>
        <taxon>Eurotatoria</taxon>
        <taxon>Bdelloidea</taxon>
        <taxon>Philodinida</taxon>
        <taxon>Philodinidae</taxon>
        <taxon>Rotaria</taxon>
    </lineage>
</organism>
<dbReference type="Proteomes" id="UP000663856">
    <property type="component" value="Unassembled WGS sequence"/>
</dbReference>
<dbReference type="Proteomes" id="UP000663824">
    <property type="component" value="Unassembled WGS sequence"/>
</dbReference>
<keyword evidence="10" id="KW-1185">Reference proteome</keyword>
<dbReference type="EMBL" id="CAJOBH010029426">
    <property type="protein sequence ID" value="CAF4268721.1"/>
    <property type="molecule type" value="Genomic_DNA"/>
</dbReference>
<dbReference type="EMBL" id="CAJNRE010008349">
    <property type="protein sequence ID" value="CAF2072581.1"/>
    <property type="molecule type" value="Genomic_DNA"/>
</dbReference>
<dbReference type="EMBL" id="CAJNRF010005247">
    <property type="protein sequence ID" value="CAF2069256.1"/>
    <property type="molecule type" value="Genomic_DNA"/>
</dbReference>
<dbReference type="Proteomes" id="UP000676336">
    <property type="component" value="Unassembled WGS sequence"/>
</dbReference>
<name>A0A816R916_9BILA</name>
<gene>
    <name evidence="7" type="ORF">BYL167_LOCUS26234</name>
    <name evidence="1" type="ORF">CJN711_LOCUS14475</name>
    <name evidence="5" type="ORF">GIL414_LOCUS16133</name>
    <name evidence="2" type="ORF">KQP761_LOCUS28190</name>
    <name evidence="4" type="ORF">MBJ925_LOCUS17005</name>
    <name evidence="6" type="ORF">OVN521_LOCUS29079</name>
    <name evidence="8" type="ORF">SMN809_LOCUS69136</name>
    <name evidence="3" type="ORF">WKI299_LOCUS13858</name>
</gene>
<dbReference type="EMBL" id="CAJOBJ010007283">
    <property type="protein sequence ID" value="CAF4082205.1"/>
    <property type="molecule type" value="Genomic_DNA"/>
</dbReference>
<dbReference type="EMBL" id="CAJNOW010015418">
    <property type="protein sequence ID" value="CAF1641717.1"/>
    <property type="molecule type" value="Genomic_DNA"/>
</dbReference>
<evidence type="ECO:0000313" key="10">
    <source>
        <dbReference type="Proteomes" id="UP000663866"/>
    </source>
</evidence>
<dbReference type="EMBL" id="CAJOBG010008788">
    <property type="protein sequence ID" value="CAF4252014.1"/>
    <property type="molecule type" value="Genomic_DNA"/>
</dbReference>
<dbReference type="Proteomes" id="UP000663834">
    <property type="component" value="Unassembled WGS sequence"/>
</dbReference>
<comment type="caution">
    <text evidence="3">The sequence shown here is derived from an EMBL/GenBank/DDBJ whole genome shotgun (WGS) entry which is preliminary data.</text>
</comment>
<dbReference type="EMBL" id="CAJOBI010318824">
    <property type="protein sequence ID" value="CAF5181652.1"/>
    <property type="molecule type" value="Genomic_DNA"/>
</dbReference>
<evidence type="ECO:0000313" key="1">
    <source>
        <dbReference type="EMBL" id="CAF1250714.1"/>
    </source>
</evidence>
<evidence type="ECO:0000313" key="2">
    <source>
        <dbReference type="EMBL" id="CAF1641717.1"/>
    </source>
</evidence>